<sequence>TKFIVNESDAEKEASSSQNNIERATEIAIETATCNLESNDDSQTSEISHSIHDPGYFPRINHANKEPRGNSTAWYAEIVNTARIFMYGYEATDLQVPDRIDQAKQSTE</sequence>
<organism evidence="2 3">
    <name type="scientific">Golovinomyces cichoracearum</name>
    <dbReference type="NCBI Taxonomy" id="62708"/>
    <lineage>
        <taxon>Eukaryota</taxon>
        <taxon>Fungi</taxon>
        <taxon>Dikarya</taxon>
        <taxon>Ascomycota</taxon>
        <taxon>Pezizomycotina</taxon>
        <taxon>Leotiomycetes</taxon>
        <taxon>Erysiphales</taxon>
        <taxon>Erysiphaceae</taxon>
        <taxon>Golovinomyces</taxon>
    </lineage>
</organism>
<comment type="caution">
    <text evidence="2">The sequence shown here is derived from an EMBL/GenBank/DDBJ whole genome shotgun (WGS) entry which is preliminary data.</text>
</comment>
<accession>A0A420HJU3</accession>
<name>A0A420HJU3_9PEZI</name>
<proteinExistence type="predicted"/>
<feature type="non-terminal residue" evidence="2">
    <location>
        <position position="1"/>
    </location>
</feature>
<dbReference type="AlphaFoldDB" id="A0A420HJU3"/>
<evidence type="ECO:0000313" key="2">
    <source>
        <dbReference type="EMBL" id="RKF57711.1"/>
    </source>
</evidence>
<protein>
    <submittedName>
        <fullName evidence="2">Uncharacterized protein</fullName>
    </submittedName>
</protein>
<dbReference type="EMBL" id="MCBR01018757">
    <property type="protein sequence ID" value="RKF57711.1"/>
    <property type="molecule type" value="Genomic_DNA"/>
</dbReference>
<dbReference type="Proteomes" id="UP000285405">
    <property type="component" value="Unassembled WGS sequence"/>
</dbReference>
<evidence type="ECO:0000256" key="1">
    <source>
        <dbReference type="SAM" id="MobiDB-lite"/>
    </source>
</evidence>
<feature type="region of interest" description="Disordered" evidence="1">
    <location>
        <begin position="1"/>
        <end position="20"/>
    </location>
</feature>
<gene>
    <name evidence="2" type="ORF">GcC1_187049</name>
</gene>
<reference evidence="2 3" key="1">
    <citation type="journal article" date="2018" name="BMC Genomics">
        <title>Comparative genome analyses reveal sequence features reflecting distinct modes of host-adaptation between dicot and monocot powdery mildew.</title>
        <authorList>
            <person name="Wu Y."/>
            <person name="Ma X."/>
            <person name="Pan Z."/>
            <person name="Kale S.D."/>
            <person name="Song Y."/>
            <person name="King H."/>
            <person name="Zhang Q."/>
            <person name="Presley C."/>
            <person name="Deng X."/>
            <person name="Wei C.I."/>
            <person name="Xiao S."/>
        </authorList>
    </citation>
    <scope>NUCLEOTIDE SEQUENCE [LARGE SCALE GENOMIC DNA]</scope>
    <source>
        <strain evidence="2">UCSC1</strain>
    </source>
</reference>
<evidence type="ECO:0000313" key="3">
    <source>
        <dbReference type="Proteomes" id="UP000285405"/>
    </source>
</evidence>